<evidence type="ECO:0000256" key="2">
    <source>
        <dbReference type="ARBA" id="ARBA00022448"/>
    </source>
</evidence>
<dbReference type="Gene3D" id="3.40.50.300">
    <property type="entry name" value="P-loop containing nucleotide triphosphate hydrolases"/>
    <property type="match status" value="1"/>
</dbReference>
<dbReference type="PANTHER" id="PTHR42734">
    <property type="entry name" value="METAL TRANSPORT SYSTEM ATP-BINDING PROTEIN TM_0124-RELATED"/>
    <property type="match status" value="1"/>
</dbReference>
<feature type="domain" description="ABC transporter" evidence="5">
    <location>
        <begin position="6"/>
        <end position="232"/>
    </location>
</feature>
<dbReference type="PROSITE" id="PS50893">
    <property type="entry name" value="ABC_TRANSPORTER_2"/>
    <property type="match status" value="1"/>
</dbReference>
<organism evidence="6 7">
    <name type="scientific">Peptoclostridium acidaminophilum DSM 3953</name>
    <dbReference type="NCBI Taxonomy" id="1286171"/>
    <lineage>
        <taxon>Bacteria</taxon>
        <taxon>Bacillati</taxon>
        <taxon>Bacillota</taxon>
        <taxon>Clostridia</taxon>
        <taxon>Peptostreptococcales</taxon>
        <taxon>Peptoclostridiaceae</taxon>
        <taxon>Peptoclostridium</taxon>
    </lineage>
</organism>
<dbReference type="SMART" id="SM00382">
    <property type="entry name" value="AAA"/>
    <property type="match status" value="1"/>
</dbReference>
<evidence type="ECO:0000259" key="5">
    <source>
        <dbReference type="PROSITE" id="PS50893"/>
    </source>
</evidence>
<dbReference type="FunFam" id="3.40.50.300:FF:000134">
    <property type="entry name" value="Iron-enterobactin ABC transporter ATP-binding protein"/>
    <property type="match status" value="1"/>
</dbReference>
<dbReference type="eggNOG" id="COG1121">
    <property type="taxonomic scope" value="Bacteria"/>
</dbReference>
<dbReference type="Proteomes" id="UP000019591">
    <property type="component" value="Chromosome"/>
</dbReference>
<evidence type="ECO:0000313" key="6">
    <source>
        <dbReference type="EMBL" id="AHM57028.1"/>
    </source>
</evidence>
<dbReference type="OrthoDB" id="9806726at2"/>
<dbReference type="EMBL" id="CP007452">
    <property type="protein sequence ID" value="AHM57028.1"/>
    <property type="molecule type" value="Genomic_DNA"/>
</dbReference>
<keyword evidence="2" id="KW-0813">Transport</keyword>
<dbReference type="InterPro" id="IPR003593">
    <property type="entry name" value="AAA+_ATPase"/>
</dbReference>
<name>W8TGR6_PEPAC</name>
<dbReference type="InterPro" id="IPR017871">
    <property type="entry name" value="ABC_transporter-like_CS"/>
</dbReference>
<protein>
    <submittedName>
        <fullName evidence="6">ABC-type Mn/Zn transport systems, ATPase component MntB</fullName>
        <ecNumber evidence="6">3.6.3.-</ecNumber>
    </submittedName>
</protein>
<dbReference type="GO" id="GO:0005524">
    <property type="term" value="F:ATP binding"/>
    <property type="evidence" value="ECO:0007669"/>
    <property type="project" value="UniProtKB-KW"/>
</dbReference>
<dbReference type="SUPFAM" id="SSF52540">
    <property type="entry name" value="P-loop containing nucleoside triphosphate hydrolases"/>
    <property type="match status" value="1"/>
</dbReference>
<proteinExistence type="inferred from homology"/>
<dbReference type="InterPro" id="IPR003439">
    <property type="entry name" value="ABC_transporter-like_ATP-bd"/>
</dbReference>
<evidence type="ECO:0000313" key="7">
    <source>
        <dbReference type="Proteomes" id="UP000019591"/>
    </source>
</evidence>
<dbReference type="InterPro" id="IPR050153">
    <property type="entry name" value="Metal_Ion_Import_ABC"/>
</dbReference>
<sequence length="255" mass="27785">MDDYIIELKNISMSYSGVCALDSVNLNVRRGEFLGIIGPNGGGKSTLLKIICGLIKPSGGQITINSSMPVGYVPQFSSFSRTFPISVLDVTLTGTLPGKLSPFHRFSSEDISNARKNLALMGIGELEKRQIGKLSGGQLQKVLLARALSANPDILLLDEPTASIDSTSRTDIYALLKELSKSRTIIIVSHDIGAVSSYVDTIACLNRKLFYHGDEQTPLTDSLERVYGCHIDLIAHGVPHRVLNPHIDYEEDKND</sequence>
<keyword evidence="7" id="KW-1185">Reference proteome</keyword>
<dbReference type="KEGG" id="eac:EAL2_c17330"/>
<evidence type="ECO:0000256" key="4">
    <source>
        <dbReference type="ARBA" id="ARBA00022840"/>
    </source>
</evidence>
<dbReference type="CDD" id="cd03235">
    <property type="entry name" value="ABC_Metallic_Cations"/>
    <property type="match status" value="1"/>
</dbReference>
<dbReference type="PANTHER" id="PTHR42734:SF17">
    <property type="entry name" value="METAL TRANSPORT SYSTEM ATP-BINDING PROTEIN TM_0124-RELATED"/>
    <property type="match status" value="1"/>
</dbReference>
<reference evidence="6 7" key="1">
    <citation type="journal article" date="2014" name="Genome Announc.">
        <title>Complete Genome Sequence of Amino Acid-Utilizing Eubacterium acidaminophilum al-2 (DSM 3953).</title>
        <authorList>
            <person name="Poehlein A."/>
            <person name="Andreesen J.R."/>
            <person name="Daniel R."/>
        </authorList>
    </citation>
    <scope>NUCLEOTIDE SEQUENCE [LARGE SCALE GENOMIC DNA]</scope>
    <source>
        <strain evidence="6 7">DSM 3953</strain>
    </source>
</reference>
<dbReference type="GO" id="GO:0016887">
    <property type="term" value="F:ATP hydrolysis activity"/>
    <property type="evidence" value="ECO:0007669"/>
    <property type="project" value="InterPro"/>
</dbReference>
<keyword evidence="3" id="KW-0547">Nucleotide-binding</keyword>
<comment type="similarity">
    <text evidence="1">Belongs to the ABC transporter superfamily.</text>
</comment>
<gene>
    <name evidence="6" type="primary">mntB</name>
    <name evidence="6" type="ORF">EAL2_c17330</name>
</gene>
<dbReference type="RefSeq" id="WP_025435991.1">
    <property type="nucleotide sequence ID" value="NZ_CP007452.1"/>
</dbReference>
<dbReference type="EC" id="3.6.3.-" evidence="6"/>
<dbReference type="InterPro" id="IPR027417">
    <property type="entry name" value="P-loop_NTPase"/>
</dbReference>
<dbReference type="STRING" id="1286171.EAL2_c17330"/>
<evidence type="ECO:0000256" key="1">
    <source>
        <dbReference type="ARBA" id="ARBA00005417"/>
    </source>
</evidence>
<keyword evidence="6" id="KW-0378">Hydrolase</keyword>
<dbReference type="PROSITE" id="PS00211">
    <property type="entry name" value="ABC_TRANSPORTER_1"/>
    <property type="match status" value="1"/>
</dbReference>
<dbReference type="PATRIC" id="fig|1286171.3.peg.1692"/>
<dbReference type="HOGENOM" id="CLU_000604_1_11_9"/>
<keyword evidence="4" id="KW-0067">ATP-binding</keyword>
<dbReference type="Pfam" id="PF00005">
    <property type="entry name" value="ABC_tran"/>
    <property type="match status" value="1"/>
</dbReference>
<dbReference type="AlphaFoldDB" id="W8TGR6"/>
<evidence type="ECO:0000256" key="3">
    <source>
        <dbReference type="ARBA" id="ARBA00022741"/>
    </source>
</evidence>
<accession>W8TGR6</accession>